<dbReference type="PROSITE" id="PS52019">
    <property type="entry name" value="PKS_MFAS_DH"/>
    <property type="match status" value="1"/>
</dbReference>
<name>A0A5J4WX16_9EUKA</name>
<dbReference type="InterPro" id="IPR036291">
    <property type="entry name" value="NAD(P)-bd_dom_sf"/>
</dbReference>
<dbReference type="Gene3D" id="3.40.50.11460">
    <property type="match status" value="1"/>
</dbReference>
<dbReference type="GO" id="GO:0016740">
    <property type="term" value="F:transferase activity"/>
    <property type="evidence" value="ECO:0007669"/>
    <property type="project" value="UniProtKB-KW"/>
</dbReference>
<feature type="domain" description="PKS/mFAS DH" evidence="3">
    <location>
        <begin position="1"/>
        <end position="207"/>
    </location>
</feature>
<dbReference type="InterPro" id="IPR050444">
    <property type="entry name" value="Polyketide_Synthase"/>
</dbReference>
<evidence type="ECO:0000256" key="2">
    <source>
        <dbReference type="PROSITE-ProRule" id="PRU01363"/>
    </source>
</evidence>
<evidence type="ECO:0000313" key="4">
    <source>
        <dbReference type="EMBL" id="KAA6399323.1"/>
    </source>
</evidence>
<reference evidence="4 5" key="1">
    <citation type="submission" date="2019-03" db="EMBL/GenBank/DDBJ databases">
        <title>Single cell metagenomics reveals metabolic interactions within the superorganism composed of flagellate Streblomastix strix and complex community of Bacteroidetes bacteria on its surface.</title>
        <authorList>
            <person name="Treitli S.C."/>
            <person name="Kolisko M."/>
            <person name="Husnik F."/>
            <person name="Keeling P."/>
            <person name="Hampl V."/>
        </authorList>
    </citation>
    <scope>NUCLEOTIDE SEQUENCE [LARGE SCALE GENOMIC DNA]</scope>
    <source>
        <strain evidence="4">ST1C</strain>
    </source>
</reference>
<dbReference type="OrthoDB" id="329835at2759"/>
<evidence type="ECO:0000256" key="1">
    <source>
        <dbReference type="ARBA" id="ARBA00022679"/>
    </source>
</evidence>
<feature type="region of interest" description="C-terminal hotdog fold" evidence="2">
    <location>
        <begin position="61"/>
        <end position="207"/>
    </location>
</feature>
<dbReference type="Gene3D" id="3.10.129.110">
    <property type="entry name" value="Polyketide synthase dehydratase"/>
    <property type="match status" value="1"/>
</dbReference>
<dbReference type="InterPro" id="IPR029063">
    <property type="entry name" value="SAM-dependent_MTases_sf"/>
</dbReference>
<dbReference type="GO" id="GO:0016491">
    <property type="term" value="F:oxidoreductase activity"/>
    <property type="evidence" value="ECO:0007669"/>
    <property type="project" value="InterPro"/>
</dbReference>
<dbReference type="SUPFAM" id="SSF50129">
    <property type="entry name" value="GroES-like"/>
    <property type="match status" value="1"/>
</dbReference>
<dbReference type="InterPro" id="IPR013968">
    <property type="entry name" value="PKS_KR"/>
</dbReference>
<dbReference type="PANTHER" id="PTHR45681">
    <property type="entry name" value="POLYKETIDE SYNTHASE 44-RELATED"/>
    <property type="match status" value="1"/>
</dbReference>
<dbReference type="InterPro" id="IPR042104">
    <property type="entry name" value="PKS_dehydratase_sf"/>
</dbReference>
<comment type="caution">
    <text evidence="4">The sequence shown here is derived from an EMBL/GenBank/DDBJ whole genome shotgun (WGS) entry which is preliminary data.</text>
</comment>
<comment type="caution">
    <text evidence="2">Lacks conserved residue(s) required for the propagation of feature annotation.</text>
</comment>
<proteinExistence type="predicted"/>
<dbReference type="InterPro" id="IPR020843">
    <property type="entry name" value="ER"/>
</dbReference>
<dbReference type="InterPro" id="IPR013149">
    <property type="entry name" value="ADH-like_C"/>
</dbReference>
<dbReference type="InterPro" id="IPR057326">
    <property type="entry name" value="KR_dom"/>
</dbReference>
<dbReference type="InterPro" id="IPR011032">
    <property type="entry name" value="GroES-like_sf"/>
</dbReference>
<evidence type="ECO:0000313" key="5">
    <source>
        <dbReference type="Proteomes" id="UP000324800"/>
    </source>
</evidence>
<dbReference type="InterPro" id="IPR013154">
    <property type="entry name" value="ADH-like_N"/>
</dbReference>
<dbReference type="Pfam" id="PF08242">
    <property type="entry name" value="Methyltransf_12"/>
    <property type="match status" value="1"/>
</dbReference>
<dbReference type="SMART" id="SM00822">
    <property type="entry name" value="PKS_KR"/>
    <property type="match status" value="1"/>
</dbReference>
<sequence>MIPSGHFQTHCTGIIELEEDLIQREKAVLQLAPGIPPDFPLSPPNDAFKKIDMILIRKSCPNEIAVDNFYGELWKDGLELGRELRLVRKIWIDNPDRPLMSLGLIELNSETQSADLERWGWMYPPMMDSCLQSGLSARDWRGAFFPVEAHRARFAKRVPGSMRRIFAISRKDPHSGRLSMTCCDEDGEVYGSLQDVRIQYLEKGKKGGKIGLMGGEETPVYDHRWEFVTVVNEEQIGRENKIIEQSELLKLQGQQLLKDIQKEYSVVKTLQSVIPLTNRLADLVILPVDIVQAFGIHEKFNRLFLLYLKYLQDDGYVNIKSFPGFDDVEIIEHVQVQPTQKYYDDKQADDLIRIYKPPEYLTQNKKDEWMKVISSNDPYELASFILQHQPQARPSVVLIMDVGLRMEEVIKGDTDLISLIFADKVTADAVYRDDIEIRPYNAVVAGILQMILSGRDSSKSLQILEIGAGTGGTTGSLLEKLDSKNTTYVFTDIGKSFLNQAQTKFDKYKAFIQYQIFDIEKAPWEQGVSKNSQDIVVAANVLHATRDLQQSLENVRGILKPGDVLILLEALSGFKWLDILFGLTKGWWALEDTNLRHHPLLTPDKWNKVLTDSGYADIKIFYNWNENEQETNKAEGRMGVIVAQTPSITLNEEQNAKQKAKELQIAQTEKLIQASPLSTSVIFVEEEGQIGSVIISRLLREGHSVIGVWNNQQNGIDKINNESCLQLFINLSNQKAQKTQYEQTIINEGDLLFEEEIKLLSQRFITVKIENPFSSKDGYDQIWDSIDKAGFPSIISIVNLWSLDIPHVPQTQQDVERSFAINTYSLVYLVHSLEDATVRTLMISDEQDQHQPLLSSNIQTWTITNGVWGGVQNEGENGENRILAQNEVILKQATVWGLNRCILNEMSTVHPRAVDLPVNIGRLELQTLVNIIAQSASQEKPEIQEQIESQIQNKQLIIPDSETEVAIRGNKIYGQRLVELEHESEMNAILGEISSNEAKLKANQVEVRVASAGITYRDILQYEGRLPPDARQGSTIGLEFAGIVTRTGDDVKRVKIGDRVFAVGKAPDEFSWEQLGGLGLELATAYYSLIVKARILKRDKVLIHAATGRVRLCTIVICKYIGSEVFCAAGQYHKRRFLELMVIKHIFNSRSTSFCEDILNATNRRGIDIVLNSLACKQFIEAGLKCLAPRGTFIEIGKADLYGGTNENILPMKNNVSYFTVNIDELILSEKDSDGVYVFPLNEALNAFTYLGSAQHIGKVVLFPIDEGFSQSALPKNRAVIPLCAQGSYVRDDGTYLVTGGTAGFSLELAKIEKYKAEIIVKKCDASNEQQISDLLSDIRSNMPPLRGIIHGAMVLQDGYLHSQTDKSFQTVLRPKALGAWLLHNDTLKHKDPIDIFVMLSSLNVVVGTQGQANYTCANMFLDSLTLHRRSLNLPGIAAEWGVIQCDGYVHHNSETVGQNMTQFGFFPQTVRWSKKVLSTCLEAQADLEGERLGKIPPSKSLTGSLAIQTSKSYISLPNGLLPLSLRPQQQAIHPIYFFEGGENIANIRYLNENLFHRPRTVPTNIGVFKVNWIHLLEFMANSAGTARLIHIREKLEKDKVLLIKKNSQDGNKGQYHGMN</sequence>
<dbReference type="EMBL" id="SNRW01000776">
    <property type="protein sequence ID" value="KAA6399323.1"/>
    <property type="molecule type" value="Genomic_DNA"/>
</dbReference>
<protein>
    <submittedName>
        <fullName evidence="4">Putative type I polyketide synthase</fullName>
    </submittedName>
</protein>
<dbReference type="CDD" id="cd05195">
    <property type="entry name" value="enoyl_red"/>
    <property type="match status" value="1"/>
</dbReference>
<feature type="region of interest" description="N-terminal hotdog fold" evidence="2">
    <location>
        <begin position="1"/>
        <end position="22"/>
    </location>
</feature>
<organism evidence="4 5">
    <name type="scientific">Streblomastix strix</name>
    <dbReference type="NCBI Taxonomy" id="222440"/>
    <lineage>
        <taxon>Eukaryota</taxon>
        <taxon>Metamonada</taxon>
        <taxon>Preaxostyla</taxon>
        <taxon>Oxymonadida</taxon>
        <taxon>Streblomastigidae</taxon>
        <taxon>Streblomastix</taxon>
    </lineage>
</organism>
<dbReference type="InterPro" id="IPR049900">
    <property type="entry name" value="PKS_mFAS_DH"/>
</dbReference>
<dbReference type="Pfam" id="PF08659">
    <property type="entry name" value="KR"/>
    <property type="match status" value="1"/>
</dbReference>
<dbReference type="SMART" id="SM00829">
    <property type="entry name" value="PKS_ER"/>
    <property type="match status" value="1"/>
</dbReference>
<dbReference type="Gene3D" id="3.40.50.720">
    <property type="entry name" value="NAD(P)-binding Rossmann-like Domain"/>
    <property type="match status" value="1"/>
</dbReference>
<dbReference type="SUPFAM" id="SSF53335">
    <property type="entry name" value="S-adenosyl-L-methionine-dependent methyltransferases"/>
    <property type="match status" value="1"/>
</dbReference>
<dbReference type="Pfam" id="PF08240">
    <property type="entry name" value="ADH_N"/>
    <property type="match status" value="1"/>
</dbReference>
<dbReference type="InterPro" id="IPR013217">
    <property type="entry name" value="Methyltransf_12"/>
</dbReference>
<evidence type="ECO:0000259" key="3">
    <source>
        <dbReference type="PROSITE" id="PS52019"/>
    </source>
</evidence>
<dbReference type="Gene3D" id="3.40.50.150">
    <property type="entry name" value="Vaccinia Virus protein VP39"/>
    <property type="match status" value="1"/>
</dbReference>
<dbReference type="Gene3D" id="3.90.180.10">
    <property type="entry name" value="Medium-chain alcohol dehydrogenases, catalytic domain"/>
    <property type="match status" value="1"/>
</dbReference>
<dbReference type="Proteomes" id="UP000324800">
    <property type="component" value="Unassembled WGS sequence"/>
</dbReference>
<dbReference type="Pfam" id="PF00107">
    <property type="entry name" value="ADH_zinc_N"/>
    <property type="match status" value="1"/>
</dbReference>
<dbReference type="PANTHER" id="PTHR45681:SF6">
    <property type="entry name" value="POLYKETIDE SYNTHASE 37"/>
    <property type="match status" value="1"/>
</dbReference>
<keyword evidence="1" id="KW-0808">Transferase</keyword>
<gene>
    <name evidence="4" type="ORF">EZS28_005151</name>
</gene>
<dbReference type="InterPro" id="IPR049551">
    <property type="entry name" value="PKS_DH_C"/>
</dbReference>
<dbReference type="Pfam" id="PF14765">
    <property type="entry name" value="PS-DH"/>
    <property type="match status" value="1"/>
</dbReference>
<dbReference type="SUPFAM" id="SSF51735">
    <property type="entry name" value="NAD(P)-binding Rossmann-fold domains"/>
    <property type="match status" value="2"/>
</dbReference>
<accession>A0A5J4WX16</accession>